<keyword evidence="2" id="KW-0349">Heme</keyword>
<evidence type="ECO:0000313" key="4">
    <source>
        <dbReference type="Proteomes" id="UP000035366"/>
    </source>
</evidence>
<dbReference type="InterPro" id="IPR036396">
    <property type="entry name" value="Cyt_P450_sf"/>
</dbReference>
<keyword evidence="4" id="KW-1185">Reference proteome</keyword>
<gene>
    <name evidence="3" type="ORF">ABB07_01780</name>
</gene>
<dbReference type="PRINTS" id="PR00359">
    <property type="entry name" value="BP450"/>
</dbReference>
<evidence type="ECO:0000313" key="3">
    <source>
        <dbReference type="EMBL" id="AKJ08808.1"/>
    </source>
</evidence>
<evidence type="ECO:0000256" key="1">
    <source>
        <dbReference type="ARBA" id="ARBA00010617"/>
    </source>
</evidence>
<dbReference type="Proteomes" id="UP000035366">
    <property type="component" value="Chromosome"/>
</dbReference>
<accession>A0ABM5TCY9</accession>
<dbReference type="Pfam" id="PF00067">
    <property type="entry name" value="p450"/>
    <property type="match status" value="1"/>
</dbReference>
<organism evidence="3 4">
    <name type="scientific">Streptomyces incarnatus</name>
    <dbReference type="NCBI Taxonomy" id="665007"/>
    <lineage>
        <taxon>Bacteria</taxon>
        <taxon>Bacillati</taxon>
        <taxon>Actinomycetota</taxon>
        <taxon>Actinomycetes</taxon>
        <taxon>Kitasatosporales</taxon>
        <taxon>Streptomycetaceae</taxon>
        <taxon>Streptomyces</taxon>
    </lineage>
</organism>
<dbReference type="PROSITE" id="PS00086">
    <property type="entry name" value="CYTOCHROME_P450"/>
    <property type="match status" value="1"/>
</dbReference>
<dbReference type="EMBL" id="CP011497">
    <property type="protein sequence ID" value="AKJ08808.1"/>
    <property type="molecule type" value="Genomic_DNA"/>
</dbReference>
<sequence>MSADVVEAPSFPQRRTCPYQPPGIYRDIAERGPINQVTLWNGRRVWLFTGYAESREILSDPRLSSDRSYDEYPTMAPHLGAEEARKLVLVGEDPPTHDIHRRLLNPEFGLKHARALRPRIQADIDALIDAMLEKGPPADLVADYAMPIPGLAMSALLGIPFADHAFFQDATRGVMQASTPEETNAAGKALFGYLDGLVSAQERDPGEELLGRLARRVLEGELGHDELVQLAMVLLIAGLETTSSMIPLGVVALFDHPEQLAALREGRVPVRVAVEELLRITAVTDFGGVRWVTDDIEIAGRHIKAGDGIVVSSTMANRDPSVHADPYTFDLSRGSRQHLTFGFGIHQCLGQSLARTQLEVAYETLVRRLPGLRLAVDSDELTMRQSGTMQGLVSLPVTW</sequence>
<dbReference type="SUPFAM" id="SSF48264">
    <property type="entry name" value="Cytochrome P450"/>
    <property type="match status" value="1"/>
</dbReference>
<keyword evidence="2" id="KW-0479">Metal-binding</keyword>
<keyword evidence="2" id="KW-0560">Oxidoreductase</keyword>
<dbReference type="PRINTS" id="PR00385">
    <property type="entry name" value="P450"/>
</dbReference>
<name>A0ABM5TCY9_9ACTN</name>
<keyword evidence="2" id="KW-0503">Monooxygenase</keyword>
<dbReference type="Gene3D" id="1.10.630.10">
    <property type="entry name" value="Cytochrome P450"/>
    <property type="match status" value="1"/>
</dbReference>
<evidence type="ECO:0000256" key="2">
    <source>
        <dbReference type="RuleBase" id="RU000461"/>
    </source>
</evidence>
<keyword evidence="2" id="KW-0408">Iron</keyword>
<reference evidence="3 4" key="1">
    <citation type="journal article" date="2015" name="ISME J.">
        <title>Draft Genome Sequence of Streptomyces incarnatus NRRL8089, which Produces the Nucleoside Antibiotic Sinefungin.</title>
        <authorList>
            <person name="Oshima K."/>
            <person name="Hattori M."/>
            <person name="Shimizu H."/>
            <person name="Fukuda K."/>
            <person name="Nemoto M."/>
            <person name="Inagaki K."/>
            <person name="Tamura T."/>
        </authorList>
    </citation>
    <scope>NUCLEOTIDE SEQUENCE [LARGE SCALE GENOMIC DNA]</scope>
    <source>
        <strain evidence="3 4">NRRL 8089</strain>
    </source>
</reference>
<dbReference type="PANTHER" id="PTHR46696">
    <property type="entry name" value="P450, PUTATIVE (EUROFUNG)-RELATED"/>
    <property type="match status" value="1"/>
</dbReference>
<protein>
    <submittedName>
        <fullName evidence="3">Cytochrome P450</fullName>
    </submittedName>
</protein>
<comment type="similarity">
    <text evidence="1 2">Belongs to the cytochrome P450 family.</text>
</comment>
<proteinExistence type="inferred from homology"/>
<dbReference type="RefSeq" id="WP_208896908.1">
    <property type="nucleotide sequence ID" value="NZ_CP011497.1"/>
</dbReference>
<dbReference type="InterPro" id="IPR001128">
    <property type="entry name" value="Cyt_P450"/>
</dbReference>
<dbReference type="PANTHER" id="PTHR46696:SF1">
    <property type="entry name" value="CYTOCHROME P450 YJIB-RELATED"/>
    <property type="match status" value="1"/>
</dbReference>
<dbReference type="InterPro" id="IPR002397">
    <property type="entry name" value="Cyt_P450_B"/>
</dbReference>
<dbReference type="CDD" id="cd11030">
    <property type="entry name" value="CYP105-like"/>
    <property type="match status" value="1"/>
</dbReference>
<dbReference type="InterPro" id="IPR017972">
    <property type="entry name" value="Cyt_P450_CS"/>
</dbReference>